<name>A0A0B5A2N7_9CAUD</name>
<dbReference type="GeneID" id="26627525"/>
<proteinExistence type="predicted"/>
<dbReference type="RefSeq" id="YP_009200461.1">
    <property type="nucleotide sequence ID" value="NC_028820.1"/>
</dbReference>
<sequence>MVVKIVSMTNCLINNVFKGDLEAFNVCAFISNSNASWSSVELHGDEANVDSIISLTKKLETK</sequence>
<evidence type="ECO:0000313" key="2">
    <source>
        <dbReference type="Proteomes" id="UP000031805"/>
    </source>
</evidence>
<evidence type="ECO:0000313" key="1">
    <source>
        <dbReference type="EMBL" id="AJD82009.1"/>
    </source>
</evidence>
<dbReference type="KEGG" id="vg:26627525"/>
<dbReference type="Proteomes" id="UP000031805">
    <property type="component" value="Segment"/>
</dbReference>
<organism evidence="1 2">
    <name type="scientific">Yersinia phage vB_YenM_TG1</name>
    <dbReference type="NCBI Taxonomy" id="1589265"/>
    <lineage>
        <taxon>Viruses</taxon>
        <taxon>Duplodnaviria</taxon>
        <taxon>Heunggongvirae</taxon>
        <taxon>Uroviricota</taxon>
        <taxon>Caudoviricetes</taxon>
        <taxon>Pantevenvirales</taxon>
        <taxon>Straboviridae</taxon>
        <taxon>Tevenvirinae</taxon>
        <taxon>Tegunavirus</taxon>
        <taxon>Tegunavirus yenmtg1</taxon>
    </lineage>
</organism>
<keyword evidence="2" id="KW-1185">Reference proteome</keyword>
<accession>A0A0B5A2N7</accession>
<dbReference type="EMBL" id="KP202158">
    <property type="protein sequence ID" value="AJD82009.1"/>
    <property type="molecule type" value="Genomic_DNA"/>
</dbReference>
<gene>
    <name evidence="1" type="ORF">YenMTG1_200</name>
</gene>
<protein>
    <submittedName>
        <fullName evidence="1">Uncharacterized protein</fullName>
    </submittedName>
</protein>
<reference evidence="1 2" key="1">
    <citation type="submission" date="2014-11" db="EMBL/GenBank/DDBJ databases">
        <title>Complete genome sequence of vB_YenM_TG1, a broad host range bacteriophage which infects Yersinia enterocolitica.</title>
        <authorList>
            <person name="Leon-Velarde C.G."/>
            <person name="Kropinski A.M."/>
            <person name="Chen S."/>
            <person name="Griffiths M.W."/>
            <person name="Odumeru J.A."/>
        </authorList>
    </citation>
    <scope>NUCLEOTIDE SEQUENCE [LARGE SCALE GENOMIC DNA]</scope>
</reference>